<name>A0A8H2WVN4_9AGAM</name>
<evidence type="ECO:0000256" key="1">
    <source>
        <dbReference type="SAM" id="MobiDB-lite"/>
    </source>
</evidence>
<feature type="compositionally biased region" description="Polar residues" evidence="1">
    <location>
        <begin position="290"/>
        <end position="299"/>
    </location>
</feature>
<feature type="region of interest" description="Disordered" evidence="1">
    <location>
        <begin position="253"/>
        <end position="338"/>
    </location>
</feature>
<dbReference type="EMBL" id="CAJMWW010000062">
    <property type="protein sequence ID" value="CAE6410528.1"/>
    <property type="molecule type" value="Genomic_DNA"/>
</dbReference>
<proteinExistence type="predicted"/>
<evidence type="ECO:0000313" key="2">
    <source>
        <dbReference type="EMBL" id="CAE6410528.1"/>
    </source>
</evidence>
<accession>A0A8H2WVN4</accession>
<protein>
    <submittedName>
        <fullName evidence="2">Uncharacterized protein</fullName>
    </submittedName>
</protein>
<sequence length="369" mass="40955">MSSPAERFRNELSWRLCAEGNISLPSANILLGVIIDGMEYNLSSQHRPLAHTTLHNVLKVSQEIECLGRILNLRIRSTYKSIQAIPSLTLSILRSLSLPPTALLNPSPQVITYMTYIAVVHHLSTYMGPAAVRELIKDFNWTVPKKAGGRVRKVPGVGPRVVKKGQEGTGPVRSRKSSLRMRDREKLFGHSPAVANKAPCMGSRERLAGPMRSTERLVKPIRSVERLVNAHLAIAPGPRPFVQPNDPARQIHSRRNELRPPPVSFKPPCEPRHVSSQEMLRPNPTPVQPLRSTRSQETFTPGPKPVLLSIPIRPKACPSSYSHSVSEPGTPNLGAHTPSFKRRSIRSLEYILNKLGRISRIYSSESSIA</sequence>
<reference evidence="2" key="1">
    <citation type="submission" date="2021-01" db="EMBL/GenBank/DDBJ databases">
        <authorList>
            <person name="Kaushik A."/>
        </authorList>
    </citation>
    <scope>NUCLEOTIDE SEQUENCE</scope>
    <source>
        <strain evidence="2">AG3-T5</strain>
    </source>
</reference>
<feature type="compositionally biased region" description="Polar residues" evidence="1">
    <location>
        <begin position="319"/>
        <end position="329"/>
    </location>
</feature>
<feature type="region of interest" description="Disordered" evidence="1">
    <location>
        <begin position="155"/>
        <end position="176"/>
    </location>
</feature>
<dbReference type="AlphaFoldDB" id="A0A8H2WVN4"/>
<gene>
    <name evidence="2" type="ORF">RDB_LOCUS21013</name>
</gene>
<evidence type="ECO:0000313" key="3">
    <source>
        <dbReference type="Proteomes" id="UP000663841"/>
    </source>
</evidence>
<dbReference type="Proteomes" id="UP000663841">
    <property type="component" value="Unassembled WGS sequence"/>
</dbReference>
<organism evidence="2 3">
    <name type="scientific">Rhizoctonia solani</name>
    <dbReference type="NCBI Taxonomy" id="456999"/>
    <lineage>
        <taxon>Eukaryota</taxon>
        <taxon>Fungi</taxon>
        <taxon>Dikarya</taxon>
        <taxon>Basidiomycota</taxon>
        <taxon>Agaricomycotina</taxon>
        <taxon>Agaricomycetes</taxon>
        <taxon>Cantharellales</taxon>
        <taxon>Ceratobasidiaceae</taxon>
        <taxon>Rhizoctonia</taxon>
    </lineage>
</organism>
<comment type="caution">
    <text evidence="2">The sequence shown here is derived from an EMBL/GenBank/DDBJ whole genome shotgun (WGS) entry which is preliminary data.</text>
</comment>